<dbReference type="PANTHER" id="PTHR43781:SF1">
    <property type="entry name" value="SACCHAROPINE DEHYDROGENASE"/>
    <property type="match status" value="1"/>
</dbReference>
<dbReference type="EMBL" id="BSTI01000013">
    <property type="protein sequence ID" value="GLY68850.1"/>
    <property type="molecule type" value="Genomic_DNA"/>
</dbReference>
<evidence type="ECO:0000259" key="1">
    <source>
        <dbReference type="Pfam" id="PF03435"/>
    </source>
</evidence>
<dbReference type="Pfam" id="PF03435">
    <property type="entry name" value="Sacchrp_dh_NADP"/>
    <property type="match status" value="1"/>
</dbReference>
<keyword evidence="3" id="KW-1185">Reference proteome</keyword>
<dbReference type="Gene3D" id="3.40.50.720">
    <property type="entry name" value="NAD(P)-binding Rossmann-like Domain"/>
    <property type="match status" value="1"/>
</dbReference>
<proteinExistence type="predicted"/>
<dbReference type="Proteomes" id="UP001165136">
    <property type="component" value="Unassembled WGS sequence"/>
</dbReference>
<feature type="domain" description="Saccharopine dehydrogenase NADP binding" evidence="1">
    <location>
        <begin position="4"/>
        <end position="123"/>
    </location>
</feature>
<name>A0A9W6R5R7_9PSEU</name>
<sequence>MLISVYGASGYQAGLVLAELSRRETPAVLVGRDAGRLRRAADAVGFTGAEQRIASLDDHAALVEAFTGCDAVINCAGPFTGSGQAVVAAAIEAGCHYVDTAGEQLYVKEIFDRFAADAERAGVSVLPAANDGCLPVDLLAHLLAEQAGPIAEITTGHLIVDGGGPSRGSLRSALATADAFVSGGLTYSGGDWASGIPARSRSITFPGQAEPTEMTKMPLVEVITIPRHVCASHVESLGEARLGARLGTPIAPEVIETLAEGPTEKDRVAQRFTYVVDAVRHDREAVRGVVRGTDTYGTTAVIAVEAAQRLASSAEPGVLAPAQAVDPADFLEFLAGRELSWAIGDPQ</sequence>
<reference evidence="2" key="1">
    <citation type="submission" date="2023-03" db="EMBL/GenBank/DDBJ databases">
        <title>Amycolatopsis taiwanensis NBRC 103393.</title>
        <authorList>
            <person name="Ichikawa N."/>
            <person name="Sato H."/>
            <person name="Tonouchi N."/>
        </authorList>
    </citation>
    <scope>NUCLEOTIDE SEQUENCE</scope>
    <source>
        <strain evidence="2">NBRC 103393</strain>
    </source>
</reference>
<dbReference type="AlphaFoldDB" id="A0A9W6R5R7"/>
<comment type="caution">
    <text evidence="2">The sequence shown here is derived from an EMBL/GenBank/DDBJ whole genome shotgun (WGS) entry which is preliminary data.</text>
</comment>
<dbReference type="InterPro" id="IPR036291">
    <property type="entry name" value="NAD(P)-bd_dom_sf"/>
</dbReference>
<dbReference type="InterPro" id="IPR005097">
    <property type="entry name" value="Sacchrp_dh_NADP-bd"/>
</dbReference>
<dbReference type="SUPFAM" id="SSF51735">
    <property type="entry name" value="NAD(P)-binding Rossmann-fold domains"/>
    <property type="match status" value="1"/>
</dbReference>
<dbReference type="PANTHER" id="PTHR43781">
    <property type="entry name" value="SACCHAROPINE DEHYDROGENASE"/>
    <property type="match status" value="1"/>
</dbReference>
<organism evidence="2 3">
    <name type="scientific">Amycolatopsis taiwanensis</name>
    <dbReference type="NCBI Taxonomy" id="342230"/>
    <lineage>
        <taxon>Bacteria</taxon>
        <taxon>Bacillati</taxon>
        <taxon>Actinomycetota</taxon>
        <taxon>Actinomycetes</taxon>
        <taxon>Pseudonocardiales</taxon>
        <taxon>Pseudonocardiaceae</taxon>
        <taxon>Amycolatopsis</taxon>
    </lineage>
</organism>
<evidence type="ECO:0000313" key="3">
    <source>
        <dbReference type="Proteomes" id="UP001165136"/>
    </source>
</evidence>
<gene>
    <name evidence="2" type="ORF">Atai01_54690</name>
</gene>
<evidence type="ECO:0000313" key="2">
    <source>
        <dbReference type="EMBL" id="GLY68850.1"/>
    </source>
</evidence>
<accession>A0A9W6R5R7</accession>
<dbReference type="RefSeq" id="WP_285488649.1">
    <property type="nucleotide sequence ID" value="NZ_BSTI01000013.1"/>
</dbReference>
<protein>
    <submittedName>
        <fullName evidence="2">Saccharopine dehydrogenase</fullName>
    </submittedName>
</protein>